<dbReference type="EMBL" id="ML976666">
    <property type="protein sequence ID" value="KAF1976665.1"/>
    <property type="molecule type" value="Genomic_DNA"/>
</dbReference>
<evidence type="ECO:0000313" key="1">
    <source>
        <dbReference type="EMBL" id="KAF1976665.1"/>
    </source>
</evidence>
<keyword evidence="2" id="KW-1185">Reference proteome</keyword>
<evidence type="ECO:0000313" key="2">
    <source>
        <dbReference type="Proteomes" id="UP000800036"/>
    </source>
</evidence>
<dbReference type="AlphaFoldDB" id="A0A6A5VI45"/>
<protein>
    <submittedName>
        <fullName evidence="1">Uncharacterized protein</fullName>
    </submittedName>
</protein>
<proteinExistence type="predicted"/>
<accession>A0A6A5VI45</accession>
<dbReference type="Proteomes" id="UP000800036">
    <property type="component" value="Unassembled WGS sequence"/>
</dbReference>
<reference evidence="1" key="1">
    <citation type="journal article" date="2020" name="Stud. Mycol.">
        <title>101 Dothideomycetes genomes: a test case for predicting lifestyles and emergence of pathogens.</title>
        <authorList>
            <person name="Haridas S."/>
            <person name="Albert R."/>
            <person name="Binder M."/>
            <person name="Bloem J."/>
            <person name="Labutti K."/>
            <person name="Salamov A."/>
            <person name="Andreopoulos B."/>
            <person name="Baker S."/>
            <person name="Barry K."/>
            <person name="Bills G."/>
            <person name="Bluhm B."/>
            <person name="Cannon C."/>
            <person name="Castanera R."/>
            <person name="Culley D."/>
            <person name="Daum C."/>
            <person name="Ezra D."/>
            <person name="Gonzalez J."/>
            <person name="Henrissat B."/>
            <person name="Kuo A."/>
            <person name="Liang C."/>
            <person name="Lipzen A."/>
            <person name="Lutzoni F."/>
            <person name="Magnuson J."/>
            <person name="Mondo S."/>
            <person name="Nolan M."/>
            <person name="Ohm R."/>
            <person name="Pangilinan J."/>
            <person name="Park H.-J."/>
            <person name="Ramirez L."/>
            <person name="Alfaro M."/>
            <person name="Sun H."/>
            <person name="Tritt A."/>
            <person name="Yoshinaga Y."/>
            <person name="Zwiers L.-H."/>
            <person name="Turgeon B."/>
            <person name="Goodwin S."/>
            <person name="Spatafora J."/>
            <person name="Crous P."/>
            <person name="Grigoriev I."/>
        </authorList>
    </citation>
    <scope>NUCLEOTIDE SEQUENCE</scope>
    <source>
        <strain evidence="1">CBS 107.79</strain>
    </source>
</reference>
<gene>
    <name evidence="1" type="ORF">BU23DRAFT_565804</name>
</gene>
<sequence>MKPPPPPALLLADFTAPMRTYRIAPARATHYADLLALARRVFDRPKHKYHAHVHLRPGDCEASGRAIPQEWDEGWYFESFGNSLGGDEEEGVLTVWVHFEAWTFSERVARARRKLGIEDEEGKERMEVDGLVGRGDECAEGGRWWEAVGWWRMAEGVERRAREKAEPKVEERKSDDTVACPRAKRKGLPGFVKDEVLGIVREELSDAISVNLSERLRKCIEDMVEEKVRKALDEERLDPARPRRKRRRMTYEPNDVNELHPDKPIDYSNFPWPITHPLQIPTTPSTLQDVITVDAYATSKQYSRDLIVGRALPSICVDPSIRPLVRAALVAQNNSSTSTRVYTYIPSKYGKKPDRIGELQIPLDAVEYIAPFSGAHSKLERSAKIAAVLKQRADAEGETASFTTLKQRPHTRDETFTTVDTYTGTSFLDWDIIIGHAEAEICADPGLRPLVRASLASQDRVHSWIPARHSNDRTRTNGELIISLANVRVWAEFDAPTEMKRREKIRAALMKKSQAWQGHRSQEATVVGDDRAVLVDVSDEGN</sequence>
<organism evidence="1 2">
    <name type="scientific">Bimuria novae-zelandiae CBS 107.79</name>
    <dbReference type="NCBI Taxonomy" id="1447943"/>
    <lineage>
        <taxon>Eukaryota</taxon>
        <taxon>Fungi</taxon>
        <taxon>Dikarya</taxon>
        <taxon>Ascomycota</taxon>
        <taxon>Pezizomycotina</taxon>
        <taxon>Dothideomycetes</taxon>
        <taxon>Pleosporomycetidae</taxon>
        <taxon>Pleosporales</taxon>
        <taxon>Massarineae</taxon>
        <taxon>Didymosphaeriaceae</taxon>
        <taxon>Bimuria</taxon>
    </lineage>
</organism>
<dbReference type="OrthoDB" id="3680973at2759"/>
<name>A0A6A5VI45_9PLEO</name>